<dbReference type="InterPro" id="IPR012416">
    <property type="entry name" value="CBP60"/>
</dbReference>
<proteinExistence type="predicted"/>
<dbReference type="Proteomes" id="UP001244341">
    <property type="component" value="Chromosome 8b"/>
</dbReference>
<dbReference type="PANTHER" id="PTHR31713">
    <property type="entry name" value="OS02G0177800 PROTEIN"/>
    <property type="match status" value="1"/>
</dbReference>
<accession>A0ABY8U7V7</accession>
<gene>
    <name evidence="2" type="ORF">OEZ85_014287</name>
</gene>
<evidence type="ECO:0000256" key="1">
    <source>
        <dbReference type="SAM" id="MobiDB-lite"/>
    </source>
</evidence>
<feature type="compositionally biased region" description="Low complexity" evidence="1">
    <location>
        <begin position="679"/>
        <end position="695"/>
    </location>
</feature>
<feature type="compositionally biased region" description="Low complexity" evidence="1">
    <location>
        <begin position="611"/>
        <end position="621"/>
    </location>
</feature>
<evidence type="ECO:0000313" key="2">
    <source>
        <dbReference type="EMBL" id="WIA17440.1"/>
    </source>
</evidence>
<protein>
    <submittedName>
        <fullName evidence="2">Uncharacterized protein</fullName>
    </submittedName>
</protein>
<dbReference type="EMBL" id="CP126215">
    <property type="protein sequence ID" value="WIA17440.1"/>
    <property type="molecule type" value="Genomic_DNA"/>
</dbReference>
<feature type="region of interest" description="Disordered" evidence="1">
    <location>
        <begin position="584"/>
        <end position="649"/>
    </location>
</feature>
<dbReference type="PANTHER" id="PTHR31713:SF96">
    <property type="entry name" value="OS02G0562300 PROTEIN"/>
    <property type="match status" value="1"/>
</dbReference>
<feature type="region of interest" description="Disordered" evidence="1">
    <location>
        <begin position="679"/>
        <end position="714"/>
    </location>
</feature>
<keyword evidence="3" id="KW-1185">Reference proteome</keyword>
<organism evidence="2 3">
    <name type="scientific">Tetradesmus obliquus</name>
    <name type="common">Green alga</name>
    <name type="synonym">Acutodesmus obliquus</name>
    <dbReference type="NCBI Taxonomy" id="3088"/>
    <lineage>
        <taxon>Eukaryota</taxon>
        <taxon>Viridiplantae</taxon>
        <taxon>Chlorophyta</taxon>
        <taxon>core chlorophytes</taxon>
        <taxon>Chlorophyceae</taxon>
        <taxon>CS clade</taxon>
        <taxon>Sphaeropleales</taxon>
        <taxon>Scenedesmaceae</taxon>
        <taxon>Tetradesmus</taxon>
    </lineage>
</organism>
<evidence type="ECO:0000313" key="3">
    <source>
        <dbReference type="Proteomes" id="UP001244341"/>
    </source>
</evidence>
<sequence length="908" mass="95324">MSLVPVKVPRELLAVQQTVLEEYVRSRLLQFIRGMGTRILQLAPELPPALVDRAVRDVLEVLPQPDYGQVSVEMLELQLVFRHDCLALGCNEPQCVLCQHNSQRRCSVNFAKKYLVNDTMVARCGAGIRVEVVDRASGKVYNGDLPDVCLELFVLDGAQYDQRFLGEAGRALLASGGEEADAQLEACTLLTNNKAAPLITSTAGCRADAQGRLLLQTQACTLLTNNKAAPLITSTAGCRADAQGRLLLQTQAGRVVLPDVTVTDSSEALLSGRKPPFRLVARAKHSDGRRLRIRHAVSEPFVVATRRVRASHKVEIPGMDDAVSKLDHMGRETVRKLGDLAAAAAQAGINLGLEPELTRIEKVGEFKALALRADADGHLRQQLQALLKLPKDKWEEAAEHAKRAVLPDNRMRAWYADPSTLELGLLFPCRLGLVDLKRPEALLQRAVDAAGNFKVEVVTQLRQNPLQRDVVRQLLPQAEASWWAPGHVGWTIFPADTDNFEVSSRLAGIPAFDLHAICSAADVTPRFSTAGFAAPDMQLQAMMQSRSLTEGMIAAITAAYEANQCPSDILDVLQTHIAEDPTAAAGTATGGAGTARATEVATSEQDHDTDSTSSSSGGSSSAGRASPVAGLKRRHSAAVERYSHSSGGDCMGENDVAAPGAAAAAAAAAATSPFSTSGASRAALRANKQQQQQRARGSDASAPPGAKRPASFSGAINMHRGGMAAAAAAGVIPDADVSCQEAGQAAVTSRRPASFSDAHTRSLLQCVRELPERRLAAAAAAAAAAAELEEPHPFYQQLKRDSRQGAAGGSLARAGSNAAAALHPAPSVEMMEGLSMGLDTLPSMDAAAERDNMQRGGTPAAAAAAAKGGAGGLAGGGSGLGAAAGVNVSMDVGPFLDEVEAADELRQA</sequence>
<name>A0ABY8U7V7_TETOB</name>
<reference evidence="2 3" key="1">
    <citation type="submission" date="2023-05" db="EMBL/GenBank/DDBJ databases">
        <title>A 100% complete, gapless, phased diploid assembly of the Scenedesmus obliquus UTEX 3031 genome.</title>
        <authorList>
            <person name="Biondi T.C."/>
            <person name="Hanschen E.R."/>
            <person name="Kwon T."/>
            <person name="Eng W."/>
            <person name="Kruse C.P.S."/>
            <person name="Koehler S.I."/>
            <person name="Kunde Y."/>
            <person name="Gleasner C.D."/>
            <person name="You Mak K.T."/>
            <person name="Polle J."/>
            <person name="Hovde B.T."/>
            <person name="Starkenburg S.R."/>
        </authorList>
    </citation>
    <scope>NUCLEOTIDE SEQUENCE [LARGE SCALE GENOMIC DNA]</scope>
    <source>
        <strain evidence="2 3">DOE0152z</strain>
    </source>
</reference>